<feature type="compositionally biased region" description="Polar residues" evidence="1">
    <location>
        <begin position="1"/>
        <end position="10"/>
    </location>
</feature>
<reference evidence="2" key="1">
    <citation type="journal article" date="2012" name="PLoS ONE">
        <title>Gene sets for utilization of primary and secondary nutrition supplies in the distal gut of endangered iberian lynx.</title>
        <authorList>
            <person name="Alcaide M."/>
            <person name="Messina E."/>
            <person name="Richter M."/>
            <person name="Bargiela R."/>
            <person name="Peplies J."/>
            <person name="Huws S.A."/>
            <person name="Newbold C.J."/>
            <person name="Golyshin P.N."/>
            <person name="Simon M.A."/>
            <person name="Lopez G."/>
            <person name="Yakimov M.M."/>
            <person name="Ferrer M."/>
        </authorList>
    </citation>
    <scope>NUCLEOTIDE SEQUENCE</scope>
</reference>
<organism evidence="2">
    <name type="scientific">gut metagenome</name>
    <dbReference type="NCBI Taxonomy" id="749906"/>
    <lineage>
        <taxon>unclassified sequences</taxon>
        <taxon>metagenomes</taxon>
        <taxon>organismal metagenomes</taxon>
    </lineage>
</organism>
<name>J9FJ80_9ZZZZ</name>
<sequence length="21" mass="2364">MKKSDSSPSGDTPEEELEKLR</sequence>
<feature type="region of interest" description="Disordered" evidence="1">
    <location>
        <begin position="1"/>
        <end position="21"/>
    </location>
</feature>
<evidence type="ECO:0000313" key="2">
    <source>
        <dbReference type="EMBL" id="EJW89692.1"/>
    </source>
</evidence>
<comment type="caution">
    <text evidence="2">The sequence shown here is derived from an EMBL/GenBank/DDBJ whole genome shotgun (WGS) entry which is preliminary data.</text>
</comment>
<gene>
    <name evidence="2" type="ORF">EVA_22201</name>
</gene>
<dbReference type="AlphaFoldDB" id="J9FJ80"/>
<evidence type="ECO:0000256" key="1">
    <source>
        <dbReference type="SAM" id="MobiDB-lite"/>
    </source>
</evidence>
<feature type="non-terminal residue" evidence="2">
    <location>
        <position position="21"/>
    </location>
</feature>
<protein>
    <submittedName>
        <fullName evidence="2">Uncharacterized protein</fullName>
    </submittedName>
</protein>
<accession>J9FJ80</accession>
<proteinExistence type="predicted"/>
<dbReference type="EMBL" id="AMCI01009327">
    <property type="protein sequence ID" value="EJW89692.1"/>
    <property type="molecule type" value="Genomic_DNA"/>
</dbReference>
<feature type="compositionally biased region" description="Acidic residues" evidence="1">
    <location>
        <begin position="12"/>
        <end position="21"/>
    </location>
</feature>